<dbReference type="AlphaFoldDB" id="A0A061DBB4"/>
<organism evidence="1 2">
    <name type="scientific">Babesia bigemina</name>
    <dbReference type="NCBI Taxonomy" id="5866"/>
    <lineage>
        <taxon>Eukaryota</taxon>
        <taxon>Sar</taxon>
        <taxon>Alveolata</taxon>
        <taxon>Apicomplexa</taxon>
        <taxon>Aconoidasida</taxon>
        <taxon>Piroplasmida</taxon>
        <taxon>Babesiidae</taxon>
        <taxon>Babesia</taxon>
    </lineage>
</organism>
<dbReference type="EMBL" id="LK391708">
    <property type="protein sequence ID" value="CDR95035.1"/>
    <property type="molecule type" value="Genomic_DNA"/>
</dbReference>
<reference evidence="2" key="1">
    <citation type="submission" date="2014-06" db="EMBL/GenBank/DDBJ databases">
        <authorList>
            <person name="Aslett M."/>
            <person name="De Silva N."/>
        </authorList>
    </citation>
    <scope>NUCLEOTIDE SEQUENCE [LARGE SCALE GENOMIC DNA]</scope>
    <source>
        <strain evidence="2">Bond</strain>
    </source>
</reference>
<protein>
    <submittedName>
        <fullName evidence="1">Uncharacterized protein</fullName>
    </submittedName>
</protein>
<dbReference type="KEGG" id="bbig:BBBOND_0201920"/>
<dbReference type="GeneID" id="24563576"/>
<dbReference type="Proteomes" id="UP000033188">
    <property type="component" value="Chromosome 2"/>
</dbReference>
<dbReference type="RefSeq" id="XP_012767221.1">
    <property type="nucleotide sequence ID" value="XM_012911767.1"/>
</dbReference>
<dbReference type="VEuPathDB" id="PiroplasmaDB:BBBOND_0201920"/>
<proteinExistence type="predicted"/>
<keyword evidence="2" id="KW-1185">Reference proteome</keyword>
<evidence type="ECO:0000313" key="1">
    <source>
        <dbReference type="EMBL" id="CDR95035.1"/>
    </source>
</evidence>
<gene>
    <name evidence="1" type="ORF">BBBOND_0201920</name>
</gene>
<sequence length="76" mass="8659">MRELLNDGFLLETLGEAQAIAKNIEALLNDPVISDINFYAVGSGLDPYDATILNIQRDYDLYYDELKDLVNAWDIY</sequence>
<evidence type="ECO:0000313" key="2">
    <source>
        <dbReference type="Proteomes" id="UP000033188"/>
    </source>
</evidence>
<name>A0A061DBB4_BABBI</name>
<dbReference type="OrthoDB" id="366824at2759"/>
<accession>A0A061DBB4</accession>